<name>A0AAD1VQU3_PELCU</name>
<protein>
    <submittedName>
        <fullName evidence="2">Uncharacterized protein</fullName>
    </submittedName>
</protein>
<sequence>MDEFLQMPAATREEAGGFKMATGTTPPNNHPTSTLEGIGEEIRTMAASMATKADLLVLTTTMQDALQAEMAGIRTEVTSQGSRLQELEYSHAAQTTRLATTDTALTRQGDLLLQLRRLVEDLDNRGRRSNIRVRGMPETDGEEDIEQSLTALFRSIVPEDAQLDIRRDTETGGPHSAGRRRYPASWRNWASHLYKYLIGSWDLWRLARDHNALLGDAEGDHRRNAIATHKEPRENSPHPDTANPPGKHYPTLLWKVTGT</sequence>
<accession>A0AAD1VQU3</accession>
<gene>
    <name evidence="2" type="ORF">PECUL_23A047337</name>
</gene>
<dbReference type="Proteomes" id="UP001295444">
    <property type="component" value="Chromosome 01"/>
</dbReference>
<proteinExistence type="predicted"/>
<evidence type="ECO:0000256" key="1">
    <source>
        <dbReference type="SAM" id="MobiDB-lite"/>
    </source>
</evidence>
<reference evidence="2" key="1">
    <citation type="submission" date="2022-03" db="EMBL/GenBank/DDBJ databases">
        <authorList>
            <person name="Alioto T."/>
            <person name="Alioto T."/>
            <person name="Gomez Garrido J."/>
        </authorList>
    </citation>
    <scope>NUCLEOTIDE SEQUENCE</scope>
</reference>
<evidence type="ECO:0000313" key="2">
    <source>
        <dbReference type="EMBL" id="CAH2224595.1"/>
    </source>
</evidence>
<dbReference type="AlphaFoldDB" id="A0AAD1VQU3"/>
<feature type="compositionally biased region" description="Polar residues" evidence="1">
    <location>
        <begin position="22"/>
        <end position="33"/>
    </location>
</feature>
<feature type="region of interest" description="Disordered" evidence="1">
    <location>
        <begin position="228"/>
        <end position="259"/>
    </location>
</feature>
<feature type="compositionally biased region" description="Basic and acidic residues" evidence="1">
    <location>
        <begin position="228"/>
        <end position="237"/>
    </location>
</feature>
<keyword evidence="3" id="KW-1185">Reference proteome</keyword>
<feature type="region of interest" description="Disordered" evidence="1">
    <location>
        <begin position="13"/>
        <end position="33"/>
    </location>
</feature>
<dbReference type="EMBL" id="OW240912">
    <property type="protein sequence ID" value="CAH2224595.1"/>
    <property type="molecule type" value="Genomic_DNA"/>
</dbReference>
<organism evidence="2 3">
    <name type="scientific">Pelobates cultripes</name>
    <name type="common">Western spadefoot toad</name>
    <dbReference type="NCBI Taxonomy" id="61616"/>
    <lineage>
        <taxon>Eukaryota</taxon>
        <taxon>Metazoa</taxon>
        <taxon>Chordata</taxon>
        <taxon>Craniata</taxon>
        <taxon>Vertebrata</taxon>
        <taxon>Euteleostomi</taxon>
        <taxon>Amphibia</taxon>
        <taxon>Batrachia</taxon>
        <taxon>Anura</taxon>
        <taxon>Pelobatoidea</taxon>
        <taxon>Pelobatidae</taxon>
        <taxon>Pelobates</taxon>
    </lineage>
</organism>
<evidence type="ECO:0000313" key="3">
    <source>
        <dbReference type="Proteomes" id="UP001295444"/>
    </source>
</evidence>